<dbReference type="STRING" id="67365.GCA_001704635_07254"/>
<protein>
    <submittedName>
        <fullName evidence="1">Uncharacterized protein</fullName>
    </submittedName>
</protein>
<accession>A0A1R1SNL1</accession>
<reference evidence="1 2" key="1">
    <citation type="submission" date="2013-05" db="EMBL/GenBank/DDBJ databases">
        <title>Genome sequence of Streptomyces sparsogenes DSM 40356.</title>
        <authorList>
            <person name="Coyne S."/>
            <person name="Seebeck F.P."/>
        </authorList>
    </citation>
    <scope>NUCLEOTIDE SEQUENCE [LARGE SCALE GENOMIC DNA]</scope>
    <source>
        <strain evidence="1 2">DSM 40356</strain>
    </source>
</reference>
<proteinExistence type="predicted"/>
<dbReference type="EMBL" id="ASQP01000132">
    <property type="protein sequence ID" value="OMI39812.1"/>
    <property type="molecule type" value="Genomic_DNA"/>
</dbReference>
<evidence type="ECO:0000313" key="1">
    <source>
        <dbReference type="EMBL" id="OMI39812.1"/>
    </source>
</evidence>
<name>A0A1R1SNL1_9ACTN</name>
<dbReference type="AlphaFoldDB" id="A0A1R1SNL1"/>
<sequence length="83" mass="9489">MSSHRYEDVPRRFKLSGDVRLLNDQFVIPVQVFRNGVYVSTELALLSVDDASVVNAQLTRLLDQRACLGPRRRKDDQSPWSVS</sequence>
<organism evidence="1 2">
    <name type="scientific">Streptomyces sparsogenes DSM 40356</name>
    <dbReference type="NCBI Taxonomy" id="1331668"/>
    <lineage>
        <taxon>Bacteria</taxon>
        <taxon>Bacillati</taxon>
        <taxon>Actinomycetota</taxon>
        <taxon>Actinomycetes</taxon>
        <taxon>Kitasatosporales</taxon>
        <taxon>Streptomycetaceae</taxon>
        <taxon>Streptomyces</taxon>
    </lineage>
</organism>
<dbReference type="Proteomes" id="UP000186168">
    <property type="component" value="Unassembled WGS sequence"/>
</dbReference>
<keyword evidence="2" id="KW-1185">Reference proteome</keyword>
<gene>
    <name evidence="1" type="ORF">SPAR_09106</name>
</gene>
<comment type="caution">
    <text evidence="1">The sequence shown here is derived from an EMBL/GenBank/DDBJ whole genome shotgun (WGS) entry which is preliminary data.</text>
</comment>
<evidence type="ECO:0000313" key="2">
    <source>
        <dbReference type="Proteomes" id="UP000186168"/>
    </source>
</evidence>